<proteinExistence type="predicted"/>
<keyword evidence="2" id="KW-1185">Reference proteome</keyword>
<dbReference type="AlphaFoldDB" id="M2W7S6"/>
<dbReference type="GeneID" id="17090481"/>
<sequence length="347" mass="40199">MDQETYQKLRERVVYFLKLLKTIKSKRLTRWSVEDLRNAVKWAKLIEKQLETIPTQVVDEILRQEYAGVDSVAFRNSRNLLWESLLENPAVAQQLLDSMFSVSEDLEETEDSFLQVLAEHVSKSCIYETCCWTMQRELSTSPCFYLLSLVDHLCCNRNCDVEYHSFFGNSAPPDTIICSHSVSGFYQSLAYGEAIVVQEQQYFNKHGNLLLELKWKEVAKDGSLLHLFLSILLVVHEKRPNDENGNVVSISETQQHVNFYSQLEQQVQVYVSSIFSSIDWLEQNPIVCVKVAEHNPWFANLLIPYVLDFLEDTLGRYKLQNSSLEFSNLTFGMQRAANMLQLVITKR</sequence>
<organism evidence="1 2">
    <name type="scientific">Galdieria sulphuraria</name>
    <name type="common">Red alga</name>
    <dbReference type="NCBI Taxonomy" id="130081"/>
    <lineage>
        <taxon>Eukaryota</taxon>
        <taxon>Rhodophyta</taxon>
        <taxon>Bangiophyceae</taxon>
        <taxon>Galdieriales</taxon>
        <taxon>Galdieriaceae</taxon>
        <taxon>Galdieria</taxon>
    </lineage>
</organism>
<protein>
    <submittedName>
        <fullName evidence="1">Uncharacterized protein</fullName>
    </submittedName>
</protein>
<accession>M2W7S6</accession>
<dbReference type="Gramene" id="EME31866">
    <property type="protein sequence ID" value="EME31866"/>
    <property type="gene ID" value="Gasu_09370"/>
</dbReference>
<dbReference type="KEGG" id="gsl:Gasu_09370"/>
<name>M2W7S6_GALSU</name>
<dbReference type="EMBL" id="KB454489">
    <property type="protein sequence ID" value="EME31866.1"/>
    <property type="molecule type" value="Genomic_DNA"/>
</dbReference>
<evidence type="ECO:0000313" key="1">
    <source>
        <dbReference type="EMBL" id="EME31866.1"/>
    </source>
</evidence>
<gene>
    <name evidence="1" type="ORF">Gasu_09370</name>
</gene>
<reference evidence="2" key="1">
    <citation type="journal article" date="2013" name="Science">
        <title>Gene transfer from bacteria and archaea facilitated evolution of an extremophilic eukaryote.</title>
        <authorList>
            <person name="Schonknecht G."/>
            <person name="Chen W.H."/>
            <person name="Ternes C.M."/>
            <person name="Barbier G.G."/>
            <person name="Shrestha R.P."/>
            <person name="Stanke M."/>
            <person name="Brautigam A."/>
            <person name="Baker B.J."/>
            <person name="Banfield J.F."/>
            <person name="Garavito R.M."/>
            <person name="Carr K."/>
            <person name="Wilkerson C."/>
            <person name="Rensing S.A."/>
            <person name="Gagneul D."/>
            <person name="Dickenson N.E."/>
            <person name="Oesterhelt C."/>
            <person name="Lercher M.J."/>
            <person name="Weber A.P."/>
        </authorList>
    </citation>
    <scope>NUCLEOTIDE SEQUENCE [LARGE SCALE GENOMIC DNA]</scope>
    <source>
        <strain evidence="2">074W</strain>
    </source>
</reference>
<evidence type="ECO:0000313" key="2">
    <source>
        <dbReference type="Proteomes" id="UP000030680"/>
    </source>
</evidence>
<dbReference type="RefSeq" id="XP_005708386.1">
    <property type="nucleotide sequence ID" value="XM_005708329.1"/>
</dbReference>
<dbReference type="OrthoDB" id="10349886at2759"/>
<dbReference type="Proteomes" id="UP000030680">
    <property type="component" value="Unassembled WGS sequence"/>
</dbReference>